<organism evidence="1 2">
    <name type="scientific">Panagrolaimus sp. PS1159</name>
    <dbReference type="NCBI Taxonomy" id="55785"/>
    <lineage>
        <taxon>Eukaryota</taxon>
        <taxon>Metazoa</taxon>
        <taxon>Ecdysozoa</taxon>
        <taxon>Nematoda</taxon>
        <taxon>Chromadorea</taxon>
        <taxon>Rhabditida</taxon>
        <taxon>Tylenchina</taxon>
        <taxon>Panagrolaimomorpha</taxon>
        <taxon>Panagrolaimoidea</taxon>
        <taxon>Panagrolaimidae</taxon>
        <taxon>Panagrolaimus</taxon>
    </lineage>
</organism>
<name>A0AC35EVN6_9BILA</name>
<dbReference type="WBParaSite" id="PS1159_v2.g11158.t1">
    <property type="protein sequence ID" value="PS1159_v2.g11158.t1"/>
    <property type="gene ID" value="PS1159_v2.g11158"/>
</dbReference>
<proteinExistence type="predicted"/>
<sequence>MSLSKYEAKRIGKKVKLAKSPPISEFPADVLKYMKENATPKQIIKSMNVIKYFLPKKCPFTYFGNENFNEYAFLNENTLLVCTPQHIECKLNDIPNNLGISGKLSVWDGRALPKLISKIIVCDIKCLHLYAPRISYSAFKFLTASGKLKELELKKTIVTLKNGFVVPYEILLENTPNLRKKPNLDIRLYFEYSVNTRQNINLYMDKVISAGLAKSFPPHFEFRLMFISPQFDVRRKAYENVRKAYCQRHINLIN</sequence>
<reference evidence="2" key="1">
    <citation type="submission" date="2022-11" db="UniProtKB">
        <authorList>
            <consortium name="WormBaseParasite"/>
        </authorList>
    </citation>
    <scope>IDENTIFICATION</scope>
</reference>
<evidence type="ECO:0000313" key="2">
    <source>
        <dbReference type="WBParaSite" id="PS1159_v2.g11158.t1"/>
    </source>
</evidence>
<protein>
    <submittedName>
        <fullName evidence="2">Uncharacterized protein</fullName>
    </submittedName>
</protein>
<evidence type="ECO:0000313" key="1">
    <source>
        <dbReference type="Proteomes" id="UP000887580"/>
    </source>
</evidence>
<accession>A0AC35EVN6</accession>
<dbReference type="Proteomes" id="UP000887580">
    <property type="component" value="Unplaced"/>
</dbReference>